<name>A0A6J4I988_9CHLR</name>
<reference evidence="2" key="1">
    <citation type="submission" date="2020-02" db="EMBL/GenBank/DDBJ databases">
        <authorList>
            <person name="Meier V. D."/>
        </authorList>
    </citation>
    <scope>NUCLEOTIDE SEQUENCE</scope>
    <source>
        <strain evidence="2">AVDCRST_MAG26</strain>
    </source>
</reference>
<organism evidence="2">
    <name type="scientific">uncultured Chloroflexia bacterium</name>
    <dbReference type="NCBI Taxonomy" id="1672391"/>
    <lineage>
        <taxon>Bacteria</taxon>
        <taxon>Bacillati</taxon>
        <taxon>Chloroflexota</taxon>
        <taxon>Chloroflexia</taxon>
        <taxon>environmental samples</taxon>
    </lineage>
</organism>
<gene>
    <name evidence="2" type="ORF">AVDCRST_MAG26-1606</name>
</gene>
<evidence type="ECO:0008006" key="3">
    <source>
        <dbReference type="Google" id="ProtNLM"/>
    </source>
</evidence>
<dbReference type="AlphaFoldDB" id="A0A6J4I988"/>
<evidence type="ECO:0000313" key="2">
    <source>
        <dbReference type="EMBL" id="CAA9244653.1"/>
    </source>
</evidence>
<sequence>MLLGIDIGGTKTAVILGERDGTTHARRQMATPGDLSPEQIVDLIADVARDLLAAREGADVEAVGVSIGGPLDSETGTILGPPHLPRWQHVPLAAWLEARLDAPVYVEHDARAGALAEWWFGAGRTADGHSVSDLVFLTLGTGIGAGIISGGRLLHGRTSRTAEVGHWRVAPDGPEIFGKRGSWESYCGGAGIAALAAQRFPHRLAGTDVAGLAALARSGDVDALAIFDESARRLGEGLALLADLFAPNLVVLGALGVRVGDLLIPGAVKALHAEALPAVAERCRVVPAALGERIGDVAALCAALYRLS</sequence>
<dbReference type="Gene3D" id="3.30.420.40">
    <property type="match status" value="2"/>
</dbReference>
<dbReference type="EMBL" id="CADCTK010000371">
    <property type="protein sequence ID" value="CAA9244653.1"/>
    <property type="molecule type" value="Genomic_DNA"/>
</dbReference>
<dbReference type="InterPro" id="IPR000600">
    <property type="entry name" value="ROK"/>
</dbReference>
<dbReference type="PANTHER" id="PTHR18964">
    <property type="entry name" value="ROK (REPRESSOR, ORF, KINASE) FAMILY"/>
    <property type="match status" value="1"/>
</dbReference>
<dbReference type="SUPFAM" id="SSF53067">
    <property type="entry name" value="Actin-like ATPase domain"/>
    <property type="match status" value="1"/>
</dbReference>
<proteinExistence type="inferred from homology"/>
<dbReference type="InterPro" id="IPR049874">
    <property type="entry name" value="ROK_cs"/>
</dbReference>
<dbReference type="InterPro" id="IPR043129">
    <property type="entry name" value="ATPase_NBD"/>
</dbReference>
<dbReference type="Pfam" id="PF00480">
    <property type="entry name" value="ROK"/>
    <property type="match status" value="1"/>
</dbReference>
<dbReference type="PANTHER" id="PTHR18964:SF149">
    <property type="entry name" value="BIFUNCTIONAL UDP-N-ACETYLGLUCOSAMINE 2-EPIMERASE_N-ACETYLMANNOSAMINE KINASE"/>
    <property type="match status" value="1"/>
</dbReference>
<accession>A0A6J4I988</accession>
<comment type="similarity">
    <text evidence="1">Belongs to the ROK (NagC/XylR) family.</text>
</comment>
<protein>
    <recommendedName>
        <fullName evidence="3">Glucokinase</fullName>
    </recommendedName>
</protein>
<dbReference type="PROSITE" id="PS01125">
    <property type="entry name" value="ROK"/>
    <property type="match status" value="1"/>
</dbReference>
<dbReference type="CDD" id="cd23763">
    <property type="entry name" value="ASKHA_ATPase_ROK"/>
    <property type="match status" value="1"/>
</dbReference>
<evidence type="ECO:0000256" key="1">
    <source>
        <dbReference type="ARBA" id="ARBA00006479"/>
    </source>
</evidence>